<evidence type="ECO:0000256" key="2">
    <source>
        <dbReference type="ARBA" id="ARBA00022803"/>
    </source>
</evidence>
<evidence type="ECO:0000256" key="1">
    <source>
        <dbReference type="ARBA" id="ARBA00022737"/>
    </source>
</evidence>
<dbReference type="SUPFAM" id="SSF48452">
    <property type="entry name" value="TPR-like"/>
    <property type="match status" value="2"/>
</dbReference>
<keyword evidence="1" id="KW-0677">Repeat</keyword>
<dbReference type="Pfam" id="PF13432">
    <property type="entry name" value="TPR_16"/>
    <property type="match status" value="2"/>
</dbReference>
<comment type="caution">
    <text evidence="4">The sequence shown here is derived from an EMBL/GenBank/DDBJ whole genome shotgun (WGS) entry which is preliminary data.</text>
</comment>
<dbReference type="InterPro" id="IPR011990">
    <property type="entry name" value="TPR-like_helical_dom_sf"/>
</dbReference>
<dbReference type="EMBL" id="DSEC01000444">
    <property type="protein sequence ID" value="HER44053.1"/>
    <property type="molecule type" value="Genomic_DNA"/>
</dbReference>
<name>A0A7V2AVJ5_UNCEI</name>
<evidence type="ECO:0000313" key="4">
    <source>
        <dbReference type="EMBL" id="HER44053.1"/>
    </source>
</evidence>
<dbReference type="AlphaFoldDB" id="A0A7V2AVJ5"/>
<gene>
    <name evidence="4" type="ORF">ENO08_06300</name>
</gene>
<evidence type="ECO:0000256" key="3">
    <source>
        <dbReference type="PROSITE-ProRule" id="PRU00339"/>
    </source>
</evidence>
<accession>A0A7V2AVJ5</accession>
<dbReference type="Gene3D" id="1.25.40.10">
    <property type="entry name" value="Tetratricopeptide repeat domain"/>
    <property type="match status" value="2"/>
</dbReference>
<dbReference type="SMART" id="SM00028">
    <property type="entry name" value="TPR"/>
    <property type="match status" value="5"/>
</dbReference>
<dbReference type="PROSITE" id="PS50005">
    <property type="entry name" value="TPR"/>
    <property type="match status" value="3"/>
</dbReference>
<feature type="repeat" description="TPR" evidence="3">
    <location>
        <begin position="337"/>
        <end position="370"/>
    </location>
</feature>
<feature type="repeat" description="TPR" evidence="3">
    <location>
        <begin position="98"/>
        <end position="131"/>
    </location>
</feature>
<dbReference type="InterPro" id="IPR044244">
    <property type="entry name" value="TTC27/Emw1"/>
</dbReference>
<dbReference type="PANTHER" id="PTHR16193:SF0">
    <property type="entry name" value="TETRATRICOPEPTIDE REPEAT PROTEIN 27"/>
    <property type="match status" value="1"/>
</dbReference>
<dbReference type="InterPro" id="IPR019734">
    <property type="entry name" value="TPR_rpt"/>
</dbReference>
<protein>
    <submittedName>
        <fullName evidence="4">Tetratricopeptide repeat protein</fullName>
    </submittedName>
</protein>
<dbReference type="PANTHER" id="PTHR16193">
    <property type="entry name" value="TETRATRICOPEPTIDE REPEAT PROTEIN 27"/>
    <property type="match status" value="1"/>
</dbReference>
<sequence length="411" mass="46634">MKEQRSCIRFATVFTLLSLLCVGVGWAGGTKESTVYPETSVEESAGDERGPIETIQDLPRDIRMALFKAQERRANGEILGAVKIIKEFLEKHPYSEHYLLHFHLANNLVELQEMEEAIMHYERAVELEDRYAQGWLNLGEAAYNTATYSIAAKAIETGYRLDPKRSIDLLYYASVARLLNGEPQKAIELLRELMSAPGVEHRLDWYRGLLSAYSDLKDYENGAEAAGRMIEKFGMDPEAWKLAFQFAAGSGDFKRAAVALTVVGYMRPLTREEELHLGDLYSVLGVPYKASYHYEAAIESESSPREFEKLASAYLASYDVESALETLRRALDRNPTPKLWSLLGDLYYMERDYGKSLDAFQSCAMMDPEHGRAYLMMGYCALEMRQPKIALEQLTRAAEFEDQREMALALL</sequence>
<dbReference type="Proteomes" id="UP000886069">
    <property type="component" value="Unassembled WGS sequence"/>
</dbReference>
<keyword evidence="2 3" id="KW-0802">TPR repeat</keyword>
<feature type="non-terminal residue" evidence="4">
    <location>
        <position position="411"/>
    </location>
</feature>
<feature type="repeat" description="TPR" evidence="3">
    <location>
        <begin position="132"/>
        <end position="165"/>
    </location>
</feature>
<organism evidence="4">
    <name type="scientific">Eiseniibacteriota bacterium</name>
    <dbReference type="NCBI Taxonomy" id="2212470"/>
    <lineage>
        <taxon>Bacteria</taxon>
        <taxon>Candidatus Eiseniibacteriota</taxon>
    </lineage>
</organism>
<reference evidence="4" key="1">
    <citation type="journal article" date="2020" name="mSystems">
        <title>Genome- and Community-Level Interaction Insights into Carbon Utilization and Element Cycling Functions of Hydrothermarchaeota in Hydrothermal Sediment.</title>
        <authorList>
            <person name="Zhou Z."/>
            <person name="Liu Y."/>
            <person name="Xu W."/>
            <person name="Pan J."/>
            <person name="Luo Z.H."/>
            <person name="Li M."/>
        </authorList>
    </citation>
    <scope>NUCLEOTIDE SEQUENCE [LARGE SCALE GENOMIC DNA]</scope>
    <source>
        <strain evidence="4">SpSt-1233</strain>
    </source>
</reference>
<proteinExistence type="predicted"/>